<evidence type="ECO:0000313" key="3">
    <source>
        <dbReference type="Proteomes" id="UP001500928"/>
    </source>
</evidence>
<sequence length="173" mass="18745">MDLLTGGDLPPGYGTVNPFVAVRGDGGAEAFLRFVTEVFDGHETRAAHTVDADGLLIHAEVRVGDSTIMLCDAKPHWAPTSALLQVYVRDAEAVVARARAAGAEVVTETTPFHGGQRLARLRDPWGTIWWLFEYGPASTAPSEAPDALPSWRPYPSAPPSYVYRTIDEALTNR</sequence>
<dbReference type="PANTHER" id="PTHR34109">
    <property type="entry name" value="BNAUNNG04460D PROTEIN-RELATED"/>
    <property type="match status" value="1"/>
</dbReference>
<accession>A0ABP9AF78</accession>
<dbReference type="PROSITE" id="PS51819">
    <property type="entry name" value="VOC"/>
    <property type="match status" value="1"/>
</dbReference>
<comment type="caution">
    <text evidence="2">The sequence shown here is derived from an EMBL/GenBank/DDBJ whole genome shotgun (WGS) entry which is preliminary data.</text>
</comment>
<protein>
    <recommendedName>
        <fullName evidence="1">VOC domain-containing protein</fullName>
    </recommendedName>
</protein>
<dbReference type="InterPro" id="IPR037523">
    <property type="entry name" value="VOC_core"/>
</dbReference>
<feature type="domain" description="VOC" evidence="1">
    <location>
        <begin position="15"/>
        <end position="134"/>
    </location>
</feature>
<evidence type="ECO:0000313" key="2">
    <source>
        <dbReference type="EMBL" id="GAA4779292.1"/>
    </source>
</evidence>
<dbReference type="Pfam" id="PF00903">
    <property type="entry name" value="Glyoxalase"/>
    <property type="match status" value="1"/>
</dbReference>
<dbReference type="Proteomes" id="UP001500928">
    <property type="component" value="Unassembled WGS sequence"/>
</dbReference>
<dbReference type="PANTHER" id="PTHR34109:SF1">
    <property type="entry name" value="VOC DOMAIN-CONTAINING PROTEIN"/>
    <property type="match status" value="1"/>
</dbReference>
<dbReference type="SUPFAM" id="SSF54593">
    <property type="entry name" value="Glyoxalase/Bleomycin resistance protein/Dihydroxybiphenyl dioxygenase"/>
    <property type="match status" value="1"/>
</dbReference>
<keyword evidence="3" id="KW-1185">Reference proteome</keyword>
<evidence type="ECO:0000259" key="1">
    <source>
        <dbReference type="PROSITE" id="PS51819"/>
    </source>
</evidence>
<proteinExistence type="predicted"/>
<organism evidence="2 3">
    <name type="scientific">Actinomycetospora chlora</name>
    <dbReference type="NCBI Taxonomy" id="663608"/>
    <lineage>
        <taxon>Bacteria</taxon>
        <taxon>Bacillati</taxon>
        <taxon>Actinomycetota</taxon>
        <taxon>Actinomycetes</taxon>
        <taxon>Pseudonocardiales</taxon>
        <taxon>Pseudonocardiaceae</taxon>
        <taxon>Actinomycetospora</taxon>
    </lineage>
</organism>
<gene>
    <name evidence="2" type="ORF">GCM10023200_10500</name>
</gene>
<dbReference type="RefSeq" id="WP_345411456.1">
    <property type="nucleotide sequence ID" value="NZ_BAABHO010000006.1"/>
</dbReference>
<dbReference type="InterPro" id="IPR029068">
    <property type="entry name" value="Glyas_Bleomycin-R_OHBP_Dase"/>
</dbReference>
<name>A0ABP9AF78_9PSEU</name>
<reference evidence="3" key="1">
    <citation type="journal article" date="2019" name="Int. J. Syst. Evol. Microbiol.">
        <title>The Global Catalogue of Microorganisms (GCM) 10K type strain sequencing project: providing services to taxonomists for standard genome sequencing and annotation.</title>
        <authorList>
            <consortium name="The Broad Institute Genomics Platform"/>
            <consortium name="The Broad Institute Genome Sequencing Center for Infectious Disease"/>
            <person name="Wu L."/>
            <person name="Ma J."/>
        </authorList>
    </citation>
    <scope>NUCLEOTIDE SEQUENCE [LARGE SCALE GENOMIC DNA]</scope>
    <source>
        <strain evidence="3">JCM 17979</strain>
    </source>
</reference>
<dbReference type="Gene3D" id="3.30.720.120">
    <property type="match status" value="1"/>
</dbReference>
<dbReference type="InterPro" id="IPR004360">
    <property type="entry name" value="Glyas_Fos-R_dOase_dom"/>
</dbReference>
<dbReference type="Gene3D" id="3.30.720.110">
    <property type="match status" value="1"/>
</dbReference>
<dbReference type="EMBL" id="BAABHO010000006">
    <property type="protein sequence ID" value="GAA4779292.1"/>
    <property type="molecule type" value="Genomic_DNA"/>
</dbReference>